<dbReference type="PANTHER" id="PTHR47053:SF1">
    <property type="entry name" value="MUREIN DD-ENDOPEPTIDASE MEPH-RELATED"/>
    <property type="match status" value="1"/>
</dbReference>
<evidence type="ECO:0000256" key="5">
    <source>
        <dbReference type="ARBA" id="ARBA00022807"/>
    </source>
</evidence>
<dbReference type="EC" id="3.4.-.-" evidence="9"/>
<dbReference type="STRING" id="1121326.CLMAG_27850"/>
<dbReference type="EMBL" id="LWAE01000002">
    <property type="protein sequence ID" value="KZL92971.1"/>
    <property type="molecule type" value="Genomic_DNA"/>
</dbReference>
<evidence type="ECO:0000256" key="3">
    <source>
        <dbReference type="ARBA" id="ARBA00022729"/>
    </source>
</evidence>
<keyword evidence="5" id="KW-0788">Thiol protease</keyword>
<accession>A0A162TRS5</accession>
<dbReference type="Gene3D" id="6.10.250.3150">
    <property type="match status" value="1"/>
</dbReference>
<comment type="similarity">
    <text evidence="1">Belongs to the peptidase C40 family.</text>
</comment>
<evidence type="ECO:0000313" key="10">
    <source>
        <dbReference type="Proteomes" id="UP000076603"/>
    </source>
</evidence>
<dbReference type="InterPro" id="IPR051202">
    <property type="entry name" value="Peptidase_C40"/>
</dbReference>
<evidence type="ECO:0000256" key="6">
    <source>
        <dbReference type="SAM" id="Coils"/>
    </source>
</evidence>
<keyword evidence="2" id="KW-0645">Protease</keyword>
<proteinExistence type="inferred from homology"/>
<feature type="coiled-coil region" evidence="6">
    <location>
        <begin position="147"/>
        <end position="202"/>
    </location>
</feature>
<evidence type="ECO:0000313" key="9">
    <source>
        <dbReference type="EMBL" id="KZL92971.1"/>
    </source>
</evidence>
<keyword evidence="6" id="KW-0175">Coiled coil</keyword>
<evidence type="ECO:0000256" key="1">
    <source>
        <dbReference type="ARBA" id="ARBA00007074"/>
    </source>
</evidence>
<dbReference type="PANTHER" id="PTHR47053">
    <property type="entry name" value="MUREIN DD-ENDOPEPTIDASE MEPH-RELATED"/>
    <property type="match status" value="1"/>
</dbReference>
<evidence type="ECO:0000256" key="4">
    <source>
        <dbReference type="ARBA" id="ARBA00022801"/>
    </source>
</evidence>
<feature type="chain" id="PRO_5030022340" evidence="7">
    <location>
        <begin position="25"/>
        <end position="371"/>
    </location>
</feature>
<sequence length="371" mass="41681">MKRKKLILAISMGLMLAINSSVFADPVSQPPSSPATGLSYQQQKSFEMEVSIEKLDNQIEQIMAQIDTQKKELSSKESELKLQEERLKNLSNELDIQKSSLSNRVKAMYVSGNSTYLDVIFDAKSMADMIDRIDLVKKVIQHDKTIVTKYEDLKNNSEAEKKKLTDENRKLQLLKKENEDKLKELETRKKTQQAILEQIKAREAAEAAERARQAEISRQINLISNLGNTSESATNMMNKINSRKASKTASTTNFTGDDLVDFASNYLGLPYVWGGTTPSGFDCSGLVQYTYKHFGIDIPRTTYEQVKVGQTIPVEQLQPGDLVFFGGSDIHHVGMYVGDGMYIHAPRTGDVIKISSLSSRSDFTIAKRYIK</sequence>
<dbReference type="SUPFAM" id="SSF54001">
    <property type="entry name" value="Cysteine proteinases"/>
    <property type="match status" value="1"/>
</dbReference>
<evidence type="ECO:0000256" key="2">
    <source>
        <dbReference type="ARBA" id="ARBA00022670"/>
    </source>
</evidence>
<dbReference type="Pfam" id="PF24568">
    <property type="entry name" value="CC_PcsB"/>
    <property type="match status" value="1"/>
</dbReference>
<comment type="caution">
    <text evidence="9">The sequence shown here is derived from an EMBL/GenBank/DDBJ whole genome shotgun (WGS) entry which is preliminary data.</text>
</comment>
<dbReference type="InterPro" id="IPR000064">
    <property type="entry name" value="NLP_P60_dom"/>
</dbReference>
<dbReference type="AlphaFoldDB" id="A0A162TRS5"/>
<organism evidence="9 10">
    <name type="scientific">Clostridium magnum DSM 2767</name>
    <dbReference type="NCBI Taxonomy" id="1121326"/>
    <lineage>
        <taxon>Bacteria</taxon>
        <taxon>Bacillati</taxon>
        <taxon>Bacillota</taxon>
        <taxon>Clostridia</taxon>
        <taxon>Eubacteriales</taxon>
        <taxon>Clostridiaceae</taxon>
        <taxon>Clostridium</taxon>
    </lineage>
</organism>
<dbReference type="Pfam" id="PF00877">
    <property type="entry name" value="NLPC_P60"/>
    <property type="match status" value="1"/>
</dbReference>
<dbReference type="RefSeq" id="WP_066622854.1">
    <property type="nucleotide sequence ID" value="NZ_FQXL01000049.1"/>
</dbReference>
<dbReference type="Proteomes" id="UP000076603">
    <property type="component" value="Unassembled WGS sequence"/>
</dbReference>
<feature type="signal peptide" evidence="7">
    <location>
        <begin position="1"/>
        <end position="24"/>
    </location>
</feature>
<keyword evidence="3 7" id="KW-0732">Signal</keyword>
<dbReference type="InterPro" id="IPR057309">
    <property type="entry name" value="PcsB_CC"/>
</dbReference>
<keyword evidence="4 9" id="KW-0378">Hydrolase</keyword>
<dbReference type="PATRIC" id="fig|1121326.3.peg.2799"/>
<dbReference type="Gene3D" id="3.90.1720.10">
    <property type="entry name" value="endopeptidase domain like (from Nostoc punctiforme)"/>
    <property type="match status" value="1"/>
</dbReference>
<gene>
    <name evidence="9" type="primary">ykfC_3</name>
    <name evidence="9" type="ORF">CLMAG_27850</name>
</gene>
<dbReference type="OrthoDB" id="9808890at2"/>
<dbReference type="GO" id="GO:0006508">
    <property type="term" value="P:proteolysis"/>
    <property type="evidence" value="ECO:0007669"/>
    <property type="project" value="UniProtKB-KW"/>
</dbReference>
<evidence type="ECO:0000256" key="7">
    <source>
        <dbReference type="SAM" id="SignalP"/>
    </source>
</evidence>
<reference evidence="9 10" key="1">
    <citation type="submission" date="2016-04" db="EMBL/GenBank/DDBJ databases">
        <title>Genome sequence of Clostridium magnum DSM 2767.</title>
        <authorList>
            <person name="Poehlein A."/>
            <person name="Uhlig R."/>
            <person name="Fischer R."/>
            <person name="Bahl H."/>
            <person name="Daniel R."/>
        </authorList>
    </citation>
    <scope>NUCLEOTIDE SEQUENCE [LARGE SCALE GENOMIC DNA]</scope>
    <source>
        <strain evidence="9 10">DSM 2767</strain>
    </source>
</reference>
<name>A0A162TRS5_9CLOT</name>
<feature type="domain" description="NlpC/P60" evidence="8">
    <location>
        <begin position="253"/>
        <end position="371"/>
    </location>
</feature>
<dbReference type="InterPro" id="IPR038765">
    <property type="entry name" value="Papain-like_cys_pep_sf"/>
</dbReference>
<evidence type="ECO:0000259" key="8">
    <source>
        <dbReference type="PROSITE" id="PS51935"/>
    </source>
</evidence>
<dbReference type="PROSITE" id="PS51935">
    <property type="entry name" value="NLPC_P60"/>
    <property type="match status" value="1"/>
</dbReference>
<protein>
    <submittedName>
        <fullName evidence="9">Gamma-D-glutamyl-L-lysine endopeptidase</fullName>
        <ecNumber evidence="9">3.4.-.-</ecNumber>
    </submittedName>
</protein>
<feature type="coiled-coil region" evidence="6">
    <location>
        <begin position="52"/>
        <end position="100"/>
    </location>
</feature>
<dbReference type="GO" id="GO:0008234">
    <property type="term" value="F:cysteine-type peptidase activity"/>
    <property type="evidence" value="ECO:0007669"/>
    <property type="project" value="UniProtKB-KW"/>
</dbReference>
<keyword evidence="10" id="KW-1185">Reference proteome</keyword>